<evidence type="ECO:0000256" key="6">
    <source>
        <dbReference type="ARBA" id="ARBA00022692"/>
    </source>
</evidence>
<dbReference type="PANTHER" id="PTHR42718">
    <property type="entry name" value="MAJOR FACILITATOR SUPERFAMILY MULTIDRUG TRANSPORTER MFSC"/>
    <property type="match status" value="1"/>
</dbReference>
<evidence type="ECO:0000313" key="11">
    <source>
        <dbReference type="EMBL" id="GAA4959172.1"/>
    </source>
</evidence>
<dbReference type="Pfam" id="PF07690">
    <property type="entry name" value="MFS_1"/>
    <property type="match status" value="1"/>
</dbReference>
<feature type="transmembrane region" description="Helical" evidence="9">
    <location>
        <begin position="403"/>
        <end position="424"/>
    </location>
</feature>
<feature type="transmembrane region" description="Helical" evidence="9">
    <location>
        <begin position="276"/>
        <end position="298"/>
    </location>
</feature>
<dbReference type="RefSeq" id="WP_345427613.1">
    <property type="nucleotide sequence ID" value="NZ_AP031496.1"/>
</dbReference>
<sequence length="510" mass="55030">MSHSATLNAPPEVTGRTLVIVALALGTFMQVLDTTIANVSIPTIAGNLGVSHSQGTWVITSFAVANGISVPLTGWLMRRYGVVKVFVSSVVLFTLASLLCGLAWSLPSLIFFRVLQGAVSGPMIPGSQALLMSLFPANKKGTALGIWSMMTLVAPVCGPIMGGYISDNYSWPWIFLINVPVGIFCAIICWRGLRHLPAPTQKLPIDGIGLGLLIIWVGCLQVMLDVGKEHDWFQSPAVVTLGIVALVGSIVFVVWEMGEKHPIIDLSLFKLRNFTIGTIVLCVGYGLFFGSVVVQPLWMQTYLGYNATWAGVVAAPSGLVALVVAPIVGKLLDRVDARWLATLAFLVFAVSGFMRSNYTDDGSLFSYILPLMVNGIAMASFFTSLMTIALHGVPEEKIPSASGLMNFLRITFGALATSLVTTYWERDATRHQTQMVEVIDPQTLQNTLGSLQDAGLSAQQSMGLLVQQLMSQAYLKSVVDFFAITAWVSLAIVGLVWFTRRAKHAQSAPE</sequence>
<feature type="transmembrane region" description="Helical" evidence="9">
    <location>
        <begin position="478"/>
        <end position="498"/>
    </location>
</feature>
<reference evidence="12" key="1">
    <citation type="journal article" date="2019" name="Int. J. Syst. Evol. Microbiol.">
        <title>The Global Catalogue of Microorganisms (GCM) 10K type strain sequencing project: providing services to taxonomists for standard genome sequencing and annotation.</title>
        <authorList>
            <consortium name="The Broad Institute Genomics Platform"/>
            <consortium name="The Broad Institute Genome Sequencing Center for Infectious Disease"/>
            <person name="Wu L."/>
            <person name="Ma J."/>
        </authorList>
    </citation>
    <scope>NUCLEOTIDE SEQUENCE [LARGE SCALE GENOMIC DNA]</scope>
    <source>
        <strain evidence="12">JCM 19134</strain>
    </source>
</reference>
<proteinExistence type="inferred from homology"/>
<accession>A0AAV3U9C5</accession>
<dbReference type="InterPro" id="IPR036259">
    <property type="entry name" value="MFS_trans_sf"/>
</dbReference>
<dbReference type="GO" id="GO:0005886">
    <property type="term" value="C:plasma membrane"/>
    <property type="evidence" value="ECO:0007669"/>
    <property type="project" value="UniProtKB-SubCell"/>
</dbReference>
<dbReference type="AlphaFoldDB" id="A0AAV3U9C5"/>
<dbReference type="GO" id="GO:0022857">
    <property type="term" value="F:transmembrane transporter activity"/>
    <property type="evidence" value="ECO:0007669"/>
    <property type="project" value="InterPro"/>
</dbReference>
<evidence type="ECO:0000256" key="3">
    <source>
        <dbReference type="ARBA" id="ARBA00022448"/>
    </source>
</evidence>
<dbReference type="PROSITE" id="PS50850">
    <property type="entry name" value="MFS"/>
    <property type="match status" value="1"/>
</dbReference>
<evidence type="ECO:0000256" key="9">
    <source>
        <dbReference type="SAM" id="Phobius"/>
    </source>
</evidence>
<feature type="domain" description="Major facilitator superfamily (MFS) profile" evidence="10">
    <location>
        <begin position="19"/>
        <end position="503"/>
    </location>
</feature>
<feature type="transmembrane region" description="Helical" evidence="9">
    <location>
        <begin position="57"/>
        <end position="76"/>
    </location>
</feature>
<dbReference type="InterPro" id="IPR011701">
    <property type="entry name" value="MFS"/>
</dbReference>
<keyword evidence="7 9" id="KW-1133">Transmembrane helix</keyword>
<feature type="transmembrane region" description="Helical" evidence="9">
    <location>
        <begin position="110"/>
        <end position="132"/>
    </location>
</feature>
<dbReference type="Gene3D" id="1.20.1720.10">
    <property type="entry name" value="Multidrug resistance protein D"/>
    <property type="match status" value="2"/>
</dbReference>
<keyword evidence="6 9" id="KW-0812">Transmembrane</keyword>
<keyword evidence="8 9" id="KW-0472">Membrane</keyword>
<evidence type="ECO:0000256" key="8">
    <source>
        <dbReference type="ARBA" id="ARBA00023136"/>
    </source>
</evidence>
<name>A0AAV3U9C5_9ALTE</name>
<keyword evidence="12" id="KW-1185">Reference proteome</keyword>
<dbReference type="Proteomes" id="UP001409585">
    <property type="component" value="Unassembled WGS sequence"/>
</dbReference>
<dbReference type="PANTHER" id="PTHR42718:SF9">
    <property type="entry name" value="MAJOR FACILITATOR SUPERFAMILY MULTIDRUG TRANSPORTER MFSC"/>
    <property type="match status" value="1"/>
</dbReference>
<evidence type="ECO:0000256" key="7">
    <source>
        <dbReference type="ARBA" id="ARBA00022989"/>
    </source>
</evidence>
<comment type="subcellular location">
    <subcellularLocation>
        <location evidence="1">Cell inner membrane</location>
        <topology evidence="1">Multi-pass membrane protein</topology>
    </subcellularLocation>
</comment>
<feature type="transmembrane region" description="Helical" evidence="9">
    <location>
        <begin position="339"/>
        <end position="358"/>
    </location>
</feature>
<dbReference type="GO" id="GO:0015721">
    <property type="term" value="P:bile acid and bile salt transport"/>
    <property type="evidence" value="ECO:0007669"/>
    <property type="project" value="UniProtKB-ARBA"/>
</dbReference>
<feature type="transmembrane region" description="Helical" evidence="9">
    <location>
        <begin position="83"/>
        <end position="104"/>
    </location>
</feature>
<evidence type="ECO:0000256" key="4">
    <source>
        <dbReference type="ARBA" id="ARBA00022475"/>
    </source>
</evidence>
<feature type="transmembrane region" description="Helical" evidence="9">
    <location>
        <begin position="364"/>
        <end position="391"/>
    </location>
</feature>
<dbReference type="InterPro" id="IPR004638">
    <property type="entry name" value="EmrB-like"/>
</dbReference>
<feature type="transmembrane region" description="Helical" evidence="9">
    <location>
        <begin position="236"/>
        <end position="255"/>
    </location>
</feature>
<dbReference type="FunFam" id="1.20.1720.10:FF:000002">
    <property type="entry name" value="Multidrug resistance protein B"/>
    <property type="match status" value="1"/>
</dbReference>
<keyword evidence="3" id="KW-0813">Transport</keyword>
<dbReference type="CDD" id="cd17503">
    <property type="entry name" value="MFS_LmrB_MDR_like"/>
    <property type="match status" value="1"/>
</dbReference>
<dbReference type="NCBIfam" id="TIGR00711">
    <property type="entry name" value="efflux_EmrB"/>
    <property type="match status" value="1"/>
</dbReference>
<feature type="transmembrane region" description="Helical" evidence="9">
    <location>
        <begin position="171"/>
        <end position="193"/>
    </location>
</feature>
<feature type="transmembrane region" description="Helical" evidence="9">
    <location>
        <begin position="144"/>
        <end position="165"/>
    </location>
</feature>
<evidence type="ECO:0000256" key="5">
    <source>
        <dbReference type="ARBA" id="ARBA00022519"/>
    </source>
</evidence>
<evidence type="ECO:0000256" key="1">
    <source>
        <dbReference type="ARBA" id="ARBA00004429"/>
    </source>
</evidence>
<protein>
    <submittedName>
        <fullName evidence="11">DHA2 family efflux MFS transporter permease subunit</fullName>
    </submittedName>
</protein>
<dbReference type="InterPro" id="IPR020846">
    <property type="entry name" value="MFS_dom"/>
</dbReference>
<evidence type="ECO:0000313" key="12">
    <source>
        <dbReference type="Proteomes" id="UP001409585"/>
    </source>
</evidence>
<gene>
    <name evidence="11" type="ORF">GCM10025791_45140</name>
</gene>
<dbReference type="EMBL" id="BAABLX010000077">
    <property type="protein sequence ID" value="GAA4959172.1"/>
    <property type="molecule type" value="Genomic_DNA"/>
</dbReference>
<evidence type="ECO:0000256" key="2">
    <source>
        <dbReference type="ARBA" id="ARBA00008537"/>
    </source>
</evidence>
<feature type="transmembrane region" description="Helical" evidence="9">
    <location>
        <begin position="205"/>
        <end position="224"/>
    </location>
</feature>
<comment type="similarity">
    <text evidence="2">Belongs to the major facilitator superfamily. EmrB family.</text>
</comment>
<comment type="caution">
    <text evidence="11">The sequence shown here is derived from an EMBL/GenBank/DDBJ whole genome shotgun (WGS) entry which is preliminary data.</text>
</comment>
<evidence type="ECO:0000259" key="10">
    <source>
        <dbReference type="PROSITE" id="PS50850"/>
    </source>
</evidence>
<dbReference type="SUPFAM" id="SSF103473">
    <property type="entry name" value="MFS general substrate transporter"/>
    <property type="match status" value="1"/>
</dbReference>
<feature type="transmembrane region" description="Helical" evidence="9">
    <location>
        <begin position="310"/>
        <end position="332"/>
    </location>
</feature>
<keyword evidence="5" id="KW-0997">Cell inner membrane</keyword>
<dbReference type="GO" id="GO:1990961">
    <property type="term" value="P:xenobiotic detoxification by transmembrane export across the plasma membrane"/>
    <property type="evidence" value="ECO:0007669"/>
    <property type="project" value="UniProtKB-ARBA"/>
</dbReference>
<keyword evidence="4" id="KW-1003">Cell membrane</keyword>
<organism evidence="11 12">
    <name type="scientific">Halioxenophilus aromaticivorans</name>
    <dbReference type="NCBI Taxonomy" id="1306992"/>
    <lineage>
        <taxon>Bacteria</taxon>
        <taxon>Pseudomonadati</taxon>
        <taxon>Pseudomonadota</taxon>
        <taxon>Gammaproteobacteria</taxon>
        <taxon>Alteromonadales</taxon>
        <taxon>Alteromonadaceae</taxon>
        <taxon>Halioxenophilus</taxon>
    </lineage>
</organism>